<organism evidence="1 2">
    <name type="scientific">Phototrophicus methaneseepsis</name>
    <dbReference type="NCBI Taxonomy" id="2710758"/>
    <lineage>
        <taxon>Bacteria</taxon>
        <taxon>Bacillati</taxon>
        <taxon>Chloroflexota</taxon>
        <taxon>Candidatus Thermofontia</taxon>
        <taxon>Phototrophicales</taxon>
        <taxon>Phototrophicaceae</taxon>
        <taxon>Phototrophicus</taxon>
    </lineage>
</organism>
<evidence type="ECO:0000313" key="2">
    <source>
        <dbReference type="Proteomes" id="UP000594468"/>
    </source>
</evidence>
<dbReference type="Pfam" id="PF00702">
    <property type="entry name" value="Hydrolase"/>
    <property type="match status" value="1"/>
</dbReference>
<keyword evidence="2" id="KW-1185">Reference proteome</keyword>
<dbReference type="AlphaFoldDB" id="A0A7S8EBG2"/>
<dbReference type="KEGG" id="pmet:G4Y79_05855"/>
<dbReference type="Proteomes" id="UP000594468">
    <property type="component" value="Chromosome"/>
</dbReference>
<proteinExistence type="predicted"/>
<dbReference type="Gene3D" id="3.40.50.1000">
    <property type="entry name" value="HAD superfamily/HAD-like"/>
    <property type="match status" value="1"/>
</dbReference>
<dbReference type="SUPFAM" id="SSF56784">
    <property type="entry name" value="HAD-like"/>
    <property type="match status" value="1"/>
</dbReference>
<dbReference type="GO" id="GO:0016787">
    <property type="term" value="F:hydrolase activity"/>
    <property type="evidence" value="ECO:0007669"/>
    <property type="project" value="UniProtKB-KW"/>
</dbReference>
<accession>A0A7S8EBG2</accession>
<dbReference type="EMBL" id="CP062983">
    <property type="protein sequence ID" value="QPC83902.1"/>
    <property type="molecule type" value="Genomic_DNA"/>
</dbReference>
<evidence type="ECO:0000313" key="1">
    <source>
        <dbReference type="EMBL" id="QPC83902.1"/>
    </source>
</evidence>
<name>A0A7S8EBG2_9CHLR</name>
<dbReference type="InterPro" id="IPR036412">
    <property type="entry name" value="HAD-like_sf"/>
</dbReference>
<dbReference type="CDD" id="cd01427">
    <property type="entry name" value="HAD_like"/>
    <property type="match status" value="1"/>
</dbReference>
<reference evidence="1 2" key="1">
    <citation type="submission" date="2020-02" db="EMBL/GenBank/DDBJ databases">
        <authorList>
            <person name="Zheng R.K."/>
            <person name="Sun C.M."/>
        </authorList>
    </citation>
    <scope>NUCLEOTIDE SEQUENCE [LARGE SCALE GENOMIC DNA]</scope>
    <source>
        <strain evidence="2">rifampicinis</strain>
    </source>
</reference>
<keyword evidence="1" id="KW-0378">Hydrolase</keyword>
<sequence length="218" mass="24607">MKRYCFIDFDDTLVMGVQSWVLSSILPALLKEHDIVFDAEQFNQELLKAIEASNQSYALEEIGLNLFKEMTWPPHILKTIFNEIQTSYQPILYEDAMPFLERLLKADIAICIISNNPHAAHDAPGLGLTAVVQAVITPDKEGVILPKPSTTIWTHLQNQFEDIDVGQSFVVGDDPWSDGAFATAIGLPCFLVDREQRFRSLYETSPHVWVQTLGEIPF</sequence>
<gene>
    <name evidence="1" type="ORF">G4Y79_05855</name>
</gene>
<dbReference type="RefSeq" id="WP_195171966.1">
    <property type="nucleotide sequence ID" value="NZ_CP062983.1"/>
</dbReference>
<protein>
    <submittedName>
        <fullName evidence="1">HAD family hydrolase</fullName>
    </submittedName>
</protein>
<dbReference type="InterPro" id="IPR023214">
    <property type="entry name" value="HAD_sf"/>
</dbReference>